<dbReference type="AlphaFoldDB" id="A0A1J4MZ93"/>
<feature type="domain" description="DUF4097" evidence="1">
    <location>
        <begin position="13"/>
        <end position="250"/>
    </location>
</feature>
<dbReference type="RefSeq" id="WP_045547723.1">
    <property type="nucleotide sequence ID" value="NZ_JZDQ02000035.1"/>
</dbReference>
<dbReference type="OrthoDB" id="3252095at2"/>
<evidence type="ECO:0000313" key="2">
    <source>
        <dbReference type="EMBL" id="OIJ24668.1"/>
    </source>
</evidence>
<sequence length="253" mass="26471">MSTYTFMSTAPAKLFVEFGKGNLEVQATETDETVVEIDGDDAENLVVEQNGDTINIIDPHRGPFSRSRRYDISVTVPSRSQLRARTGSADIATQGVLRAAWLQTGSGDVRIDRVTEEFQVESGSGDVEADTLDGRASIKSGSGDIRIGTVHDLQTKTGSGSVEINEVEGDVSHATGAGDFAIHTISAGRISVKGASSDVRIGIPNGTPVWTDVNTVTGRCTSTVESAGAPAAGEPYVELRATTVSGDVTLVGV</sequence>
<keyword evidence="3" id="KW-1185">Reference proteome</keyword>
<dbReference type="Proteomes" id="UP000033772">
    <property type="component" value="Unassembled WGS sequence"/>
</dbReference>
<comment type="caution">
    <text evidence="2">The sequence shown here is derived from an EMBL/GenBank/DDBJ whole genome shotgun (WGS) entry which is preliminary data.</text>
</comment>
<organism evidence="2 3">
    <name type="scientific">Nocardioides luteus</name>
    <dbReference type="NCBI Taxonomy" id="1844"/>
    <lineage>
        <taxon>Bacteria</taxon>
        <taxon>Bacillati</taxon>
        <taxon>Actinomycetota</taxon>
        <taxon>Actinomycetes</taxon>
        <taxon>Propionibacteriales</taxon>
        <taxon>Nocardioidaceae</taxon>
        <taxon>Nocardioides</taxon>
    </lineage>
</organism>
<name>A0A1J4MZ93_9ACTN</name>
<gene>
    <name evidence="2" type="ORF">UG56_021900</name>
</gene>
<evidence type="ECO:0000313" key="3">
    <source>
        <dbReference type="Proteomes" id="UP000033772"/>
    </source>
</evidence>
<accession>A0A1J4MZ93</accession>
<dbReference type="InterPro" id="IPR025164">
    <property type="entry name" value="Toastrack_DUF4097"/>
</dbReference>
<dbReference type="EMBL" id="JZDQ02000035">
    <property type="protein sequence ID" value="OIJ24668.1"/>
    <property type="molecule type" value="Genomic_DNA"/>
</dbReference>
<reference evidence="2" key="1">
    <citation type="submission" date="2016-10" db="EMBL/GenBank/DDBJ databases">
        <title>Draft Genome Sequence of Nocardioides luteus Strain BAFB, an Alkane-Degrading Bacterium Isolated from JP-7 Polluted Soil.</title>
        <authorList>
            <person name="Brown L."/>
            <person name="Ruiz O.N."/>
            <person name="Gunasekera T."/>
        </authorList>
    </citation>
    <scope>NUCLEOTIDE SEQUENCE [LARGE SCALE GENOMIC DNA]</scope>
    <source>
        <strain evidence="2">BAFB</strain>
    </source>
</reference>
<evidence type="ECO:0000259" key="1">
    <source>
        <dbReference type="Pfam" id="PF13349"/>
    </source>
</evidence>
<dbReference type="Gene3D" id="2.160.20.120">
    <property type="match status" value="1"/>
</dbReference>
<proteinExistence type="predicted"/>
<dbReference type="Pfam" id="PF13349">
    <property type="entry name" value="DUF4097"/>
    <property type="match status" value="1"/>
</dbReference>
<dbReference type="STRING" id="1844.UG56_021900"/>
<protein>
    <recommendedName>
        <fullName evidence="1">DUF4097 domain-containing protein</fullName>
    </recommendedName>
</protein>